<sequence length="224" mass="25557">ANIPDDFKYSTNVAACEPSIRSIFIRKVYTLLVVQLFITFTIASSIKLSSSINQWCLNHIWLMIVATIGTFVFLLISFLSSRKYPYNLFSLFAFTLCESYCVGIITSLYDTNIILQAIVLTITIFIGLTLFAFQSKYDFTSWLGFINILFFGLIGFSLVLIFVPYNSKLELIYSSISALIFSVYILIDTQLIMRSFHPEDEIAATITLYLDIINLFLNLLRILS</sequence>
<dbReference type="PANTHER" id="PTHR23291:SF50">
    <property type="entry name" value="PROTEIN LIFEGUARD 4"/>
    <property type="match status" value="1"/>
</dbReference>
<comment type="similarity">
    <text evidence="5">Belongs to the BI1 family.</text>
</comment>
<keyword evidence="3 5" id="KW-1133">Transmembrane helix</keyword>
<evidence type="ECO:0000256" key="2">
    <source>
        <dbReference type="ARBA" id="ARBA00022692"/>
    </source>
</evidence>
<evidence type="ECO:0000313" key="6">
    <source>
        <dbReference type="EMBL" id="ODV62018.1"/>
    </source>
</evidence>
<dbReference type="GO" id="GO:0016020">
    <property type="term" value="C:membrane"/>
    <property type="evidence" value="ECO:0007669"/>
    <property type="project" value="UniProtKB-SubCell"/>
</dbReference>
<dbReference type="STRING" id="1344418.A0A1D2VK96"/>
<dbReference type="AlphaFoldDB" id="A0A1D2VK96"/>
<accession>A0A1D2VK96</accession>
<protein>
    <submittedName>
        <fullName evidence="6">UPF0005-domain-containing protein</fullName>
    </submittedName>
</protein>
<reference evidence="7" key="1">
    <citation type="submission" date="2016-05" db="EMBL/GenBank/DDBJ databases">
        <title>Comparative genomics of biotechnologically important yeasts.</title>
        <authorList>
            <consortium name="DOE Joint Genome Institute"/>
            <person name="Riley R."/>
            <person name="Haridas S."/>
            <person name="Wolfe K.H."/>
            <person name="Lopes M.R."/>
            <person name="Hittinger C.T."/>
            <person name="Goker M."/>
            <person name="Salamov A."/>
            <person name="Wisecaver J."/>
            <person name="Long T.M."/>
            <person name="Aerts A.L."/>
            <person name="Barry K."/>
            <person name="Choi C."/>
            <person name="Clum A."/>
            <person name="Coughlan A.Y."/>
            <person name="Deshpande S."/>
            <person name="Douglass A.P."/>
            <person name="Hanson S.J."/>
            <person name="Klenk H.-P."/>
            <person name="Labutti K."/>
            <person name="Lapidus A."/>
            <person name="Lindquist E."/>
            <person name="Lipzen A."/>
            <person name="Meier-Kolthoff J.P."/>
            <person name="Ohm R.A."/>
            <person name="Otillar R.P."/>
            <person name="Pangilinan J."/>
            <person name="Peng Y."/>
            <person name="Rokas A."/>
            <person name="Rosa C.A."/>
            <person name="Scheuner C."/>
            <person name="Sibirny A.A."/>
            <person name="Slot J.C."/>
            <person name="Stielow J.B."/>
            <person name="Sun H."/>
            <person name="Kurtzman C.P."/>
            <person name="Blackwell M."/>
            <person name="Grigoriev I.V."/>
            <person name="Jeffries T.W."/>
        </authorList>
    </citation>
    <scope>NUCLEOTIDE SEQUENCE [LARGE SCALE GENOMIC DNA]</scope>
    <source>
        <strain evidence="7">DSM 1968</strain>
    </source>
</reference>
<dbReference type="FunCoup" id="A0A1D2VK96">
    <property type="interactions" value="605"/>
</dbReference>
<dbReference type="GeneID" id="30963431"/>
<evidence type="ECO:0000256" key="3">
    <source>
        <dbReference type="ARBA" id="ARBA00022989"/>
    </source>
</evidence>
<feature type="transmembrane region" description="Helical" evidence="5">
    <location>
        <begin position="113"/>
        <end position="133"/>
    </location>
</feature>
<dbReference type="Pfam" id="PF01027">
    <property type="entry name" value="Bax1-I"/>
    <property type="match status" value="1"/>
</dbReference>
<keyword evidence="2 5" id="KW-0812">Transmembrane</keyword>
<evidence type="ECO:0000256" key="4">
    <source>
        <dbReference type="ARBA" id="ARBA00023136"/>
    </source>
</evidence>
<comment type="subcellular location">
    <subcellularLocation>
        <location evidence="1">Membrane</location>
        <topology evidence="1">Multi-pass membrane protein</topology>
    </subcellularLocation>
</comment>
<evidence type="ECO:0000256" key="5">
    <source>
        <dbReference type="RuleBase" id="RU004379"/>
    </source>
</evidence>
<feature type="transmembrane region" description="Helical" evidence="5">
    <location>
        <begin position="171"/>
        <end position="191"/>
    </location>
</feature>
<dbReference type="Proteomes" id="UP000095038">
    <property type="component" value="Unassembled WGS sequence"/>
</dbReference>
<gene>
    <name evidence="6" type="ORF">ASCRUDRAFT_23511</name>
</gene>
<evidence type="ECO:0000313" key="7">
    <source>
        <dbReference type="Proteomes" id="UP000095038"/>
    </source>
</evidence>
<feature type="transmembrane region" description="Helical" evidence="5">
    <location>
        <begin position="60"/>
        <end position="79"/>
    </location>
</feature>
<feature type="transmembrane region" description="Helical" evidence="5">
    <location>
        <begin position="86"/>
        <end position="107"/>
    </location>
</feature>
<dbReference type="OrthoDB" id="7933078at2759"/>
<feature type="transmembrane region" description="Helical" evidence="5">
    <location>
        <begin position="145"/>
        <end position="165"/>
    </location>
</feature>
<evidence type="ECO:0000256" key="1">
    <source>
        <dbReference type="ARBA" id="ARBA00004141"/>
    </source>
</evidence>
<feature type="transmembrane region" description="Helical" evidence="5">
    <location>
        <begin position="28"/>
        <end position="48"/>
    </location>
</feature>
<organism evidence="6 7">
    <name type="scientific">Ascoidea rubescens DSM 1968</name>
    <dbReference type="NCBI Taxonomy" id="1344418"/>
    <lineage>
        <taxon>Eukaryota</taxon>
        <taxon>Fungi</taxon>
        <taxon>Dikarya</taxon>
        <taxon>Ascomycota</taxon>
        <taxon>Saccharomycotina</taxon>
        <taxon>Saccharomycetes</taxon>
        <taxon>Ascoideaceae</taxon>
        <taxon>Ascoidea</taxon>
    </lineage>
</organism>
<feature type="non-terminal residue" evidence="6">
    <location>
        <position position="224"/>
    </location>
</feature>
<name>A0A1D2VK96_9ASCO</name>
<dbReference type="EMBL" id="KV454478">
    <property type="protein sequence ID" value="ODV62018.1"/>
    <property type="molecule type" value="Genomic_DNA"/>
</dbReference>
<feature type="non-terminal residue" evidence="6">
    <location>
        <position position="1"/>
    </location>
</feature>
<keyword evidence="7" id="KW-1185">Reference proteome</keyword>
<dbReference type="InParanoid" id="A0A1D2VK96"/>
<keyword evidence="4 5" id="KW-0472">Membrane</keyword>
<proteinExistence type="inferred from homology"/>
<dbReference type="InterPro" id="IPR006214">
    <property type="entry name" value="Bax_inhibitor_1-related"/>
</dbReference>
<dbReference type="RefSeq" id="XP_020048325.1">
    <property type="nucleotide sequence ID" value="XM_020189795.1"/>
</dbReference>
<dbReference type="PANTHER" id="PTHR23291">
    <property type="entry name" value="BAX INHIBITOR-RELATED"/>
    <property type="match status" value="1"/>
</dbReference>